<dbReference type="InterPro" id="IPR001810">
    <property type="entry name" value="F-box_dom"/>
</dbReference>
<dbReference type="EMBL" id="ML178832">
    <property type="protein sequence ID" value="TFK99647.1"/>
    <property type="molecule type" value="Genomic_DNA"/>
</dbReference>
<dbReference type="STRING" id="1884261.A0A5C3QEM9"/>
<feature type="compositionally biased region" description="Acidic residues" evidence="1">
    <location>
        <begin position="21"/>
        <end position="34"/>
    </location>
</feature>
<keyword evidence="4" id="KW-1185">Reference proteome</keyword>
<evidence type="ECO:0000313" key="4">
    <source>
        <dbReference type="Proteomes" id="UP000305067"/>
    </source>
</evidence>
<organism evidence="3 4">
    <name type="scientific">Pterulicium gracile</name>
    <dbReference type="NCBI Taxonomy" id="1884261"/>
    <lineage>
        <taxon>Eukaryota</taxon>
        <taxon>Fungi</taxon>
        <taxon>Dikarya</taxon>
        <taxon>Basidiomycota</taxon>
        <taxon>Agaricomycotina</taxon>
        <taxon>Agaricomycetes</taxon>
        <taxon>Agaricomycetidae</taxon>
        <taxon>Agaricales</taxon>
        <taxon>Pleurotineae</taxon>
        <taxon>Pterulaceae</taxon>
        <taxon>Pterulicium</taxon>
    </lineage>
</organism>
<dbReference type="AlphaFoldDB" id="A0A5C3QEM9"/>
<dbReference type="CDD" id="cd09917">
    <property type="entry name" value="F-box_SF"/>
    <property type="match status" value="1"/>
</dbReference>
<gene>
    <name evidence="3" type="ORF">BDV98DRAFT_550929</name>
</gene>
<dbReference type="Pfam" id="PF12937">
    <property type="entry name" value="F-box-like"/>
    <property type="match status" value="1"/>
</dbReference>
<evidence type="ECO:0000256" key="1">
    <source>
        <dbReference type="SAM" id="MobiDB-lite"/>
    </source>
</evidence>
<name>A0A5C3QEM9_9AGAR</name>
<reference evidence="3 4" key="1">
    <citation type="journal article" date="2019" name="Nat. Ecol. Evol.">
        <title>Megaphylogeny resolves global patterns of mushroom evolution.</title>
        <authorList>
            <person name="Varga T."/>
            <person name="Krizsan K."/>
            <person name="Foldi C."/>
            <person name="Dima B."/>
            <person name="Sanchez-Garcia M."/>
            <person name="Sanchez-Ramirez S."/>
            <person name="Szollosi G.J."/>
            <person name="Szarkandi J.G."/>
            <person name="Papp V."/>
            <person name="Albert L."/>
            <person name="Andreopoulos W."/>
            <person name="Angelini C."/>
            <person name="Antonin V."/>
            <person name="Barry K.W."/>
            <person name="Bougher N.L."/>
            <person name="Buchanan P."/>
            <person name="Buyck B."/>
            <person name="Bense V."/>
            <person name="Catcheside P."/>
            <person name="Chovatia M."/>
            <person name="Cooper J."/>
            <person name="Damon W."/>
            <person name="Desjardin D."/>
            <person name="Finy P."/>
            <person name="Geml J."/>
            <person name="Haridas S."/>
            <person name="Hughes K."/>
            <person name="Justo A."/>
            <person name="Karasinski D."/>
            <person name="Kautmanova I."/>
            <person name="Kiss B."/>
            <person name="Kocsube S."/>
            <person name="Kotiranta H."/>
            <person name="LaButti K.M."/>
            <person name="Lechner B.E."/>
            <person name="Liimatainen K."/>
            <person name="Lipzen A."/>
            <person name="Lukacs Z."/>
            <person name="Mihaltcheva S."/>
            <person name="Morgado L.N."/>
            <person name="Niskanen T."/>
            <person name="Noordeloos M.E."/>
            <person name="Ohm R.A."/>
            <person name="Ortiz-Santana B."/>
            <person name="Ovrebo C."/>
            <person name="Racz N."/>
            <person name="Riley R."/>
            <person name="Savchenko A."/>
            <person name="Shiryaev A."/>
            <person name="Soop K."/>
            <person name="Spirin V."/>
            <person name="Szebenyi C."/>
            <person name="Tomsovsky M."/>
            <person name="Tulloss R.E."/>
            <person name="Uehling J."/>
            <person name="Grigoriev I.V."/>
            <person name="Vagvolgyi C."/>
            <person name="Papp T."/>
            <person name="Martin F.M."/>
            <person name="Miettinen O."/>
            <person name="Hibbett D.S."/>
            <person name="Nagy L.G."/>
        </authorList>
    </citation>
    <scope>NUCLEOTIDE SEQUENCE [LARGE SCALE GENOMIC DNA]</scope>
    <source>
        <strain evidence="3 4">CBS 309.79</strain>
    </source>
</reference>
<dbReference type="Gene3D" id="1.20.1280.50">
    <property type="match status" value="1"/>
</dbReference>
<feature type="domain" description="F-box" evidence="2">
    <location>
        <begin position="84"/>
        <end position="134"/>
    </location>
</feature>
<dbReference type="OrthoDB" id="6419443at2759"/>
<evidence type="ECO:0000313" key="3">
    <source>
        <dbReference type="EMBL" id="TFK99647.1"/>
    </source>
</evidence>
<feature type="compositionally biased region" description="Polar residues" evidence="1">
    <location>
        <begin position="165"/>
        <end position="195"/>
    </location>
</feature>
<dbReference type="InterPro" id="IPR036047">
    <property type="entry name" value="F-box-like_dom_sf"/>
</dbReference>
<evidence type="ECO:0000259" key="2">
    <source>
        <dbReference type="PROSITE" id="PS50181"/>
    </source>
</evidence>
<dbReference type="SMART" id="SM00256">
    <property type="entry name" value="FBOX"/>
    <property type="match status" value="1"/>
</dbReference>
<protein>
    <recommendedName>
        <fullName evidence="2">F-box domain-containing protein</fullName>
    </recommendedName>
</protein>
<feature type="region of interest" description="Disordered" evidence="1">
    <location>
        <begin position="165"/>
        <end position="256"/>
    </location>
</feature>
<accession>A0A5C3QEM9</accession>
<feature type="region of interest" description="Disordered" evidence="1">
    <location>
        <begin position="1"/>
        <end position="87"/>
    </location>
</feature>
<feature type="compositionally biased region" description="Basic and acidic residues" evidence="1">
    <location>
        <begin position="238"/>
        <end position="248"/>
    </location>
</feature>
<dbReference type="Proteomes" id="UP000305067">
    <property type="component" value="Unassembled WGS sequence"/>
</dbReference>
<dbReference type="SUPFAM" id="SSF81383">
    <property type="entry name" value="F-box domain"/>
    <property type="match status" value="1"/>
</dbReference>
<sequence>MSLLQGLLRSKGTTTYGDARMDEDGDIETSDSDYEFVSVVSIPGTPARSRPVSPDPEPGRTNGNKSGLNRTLKPLTSKKGGKVTDPLRTLPTELSQRIFGALSIKDLARCARVCKRWRRSQSINYVWFLHYRKDNFCDDSLPPGKWTKRESKQNWRVIHLSTVAQRSTETYSSPPSRGVSNTNYSSGGHSGSGDQTPREVREERWRAEAEGAAKPGKVEMRSMYKEMGGRKAKTKTKMGREGEQRDKGGWGGGDFE</sequence>
<dbReference type="PROSITE" id="PS50181">
    <property type="entry name" value="FBOX"/>
    <property type="match status" value="1"/>
</dbReference>
<proteinExistence type="predicted"/>
<feature type="compositionally biased region" description="Basic and acidic residues" evidence="1">
    <location>
        <begin position="196"/>
        <end position="229"/>
    </location>
</feature>